<dbReference type="InterPro" id="IPR035979">
    <property type="entry name" value="RBD_domain_sf"/>
</dbReference>
<evidence type="ECO:0000313" key="2">
    <source>
        <dbReference type="EMBL" id="KRY07698.1"/>
    </source>
</evidence>
<dbReference type="SUPFAM" id="SSF54928">
    <property type="entry name" value="RNA-binding domain, RBD"/>
    <property type="match status" value="1"/>
</dbReference>
<dbReference type="InterPro" id="IPR012677">
    <property type="entry name" value="Nucleotide-bd_a/b_plait_sf"/>
</dbReference>
<dbReference type="GO" id="GO:0003676">
    <property type="term" value="F:nucleic acid binding"/>
    <property type="evidence" value="ECO:0007669"/>
    <property type="project" value="InterPro"/>
</dbReference>
<evidence type="ECO:0008006" key="4">
    <source>
        <dbReference type="Google" id="ProtNLM"/>
    </source>
</evidence>
<feature type="compositionally biased region" description="Low complexity" evidence="1">
    <location>
        <begin position="22"/>
        <end position="37"/>
    </location>
</feature>
<accession>A0A0V0Z582</accession>
<dbReference type="OrthoDB" id="5918664at2759"/>
<dbReference type="Gene3D" id="3.30.70.330">
    <property type="match status" value="1"/>
</dbReference>
<organism evidence="2 3">
    <name type="scientific">Trichinella patagoniensis</name>
    <dbReference type="NCBI Taxonomy" id="990121"/>
    <lineage>
        <taxon>Eukaryota</taxon>
        <taxon>Metazoa</taxon>
        <taxon>Ecdysozoa</taxon>
        <taxon>Nematoda</taxon>
        <taxon>Enoplea</taxon>
        <taxon>Dorylaimia</taxon>
        <taxon>Trichinellida</taxon>
        <taxon>Trichinellidae</taxon>
        <taxon>Trichinella</taxon>
    </lineage>
</organism>
<proteinExistence type="predicted"/>
<reference evidence="2 3" key="1">
    <citation type="submission" date="2015-01" db="EMBL/GenBank/DDBJ databases">
        <title>Evolution of Trichinella species and genotypes.</title>
        <authorList>
            <person name="Korhonen P.K."/>
            <person name="Edoardo P."/>
            <person name="Giuseppe L.R."/>
            <person name="Gasser R.B."/>
        </authorList>
    </citation>
    <scope>NUCLEOTIDE SEQUENCE [LARGE SCALE GENOMIC DNA]</scope>
    <source>
        <strain evidence="2">ISS2496</strain>
    </source>
</reference>
<keyword evidence="3" id="KW-1185">Reference proteome</keyword>
<protein>
    <recommendedName>
        <fullName evidence="4">RRM domain-containing protein</fullName>
    </recommendedName>
</protein>
<evidence type="ECO:0000313" key="3">
    <source>
        <dbReference type="Proteomes" id="UP000054783"/>
    </source>
</evidence>
<feature type="region of interest" description="Disordered" evidence="1">
    <location>
        <begin position="386"/>
        <end position="423"/>
    </location>
</feature>
<dbReference type="EMBL" id="JYDQ01000416">
    <property type="protein sequence ID" value="KRY07698.1"/>
    <property type="molecule type" value="Genomic_DNA"/>
</dbReference>
<dbReference type="AlphaFoldDB" id="A0A0V0Z582"/>
<feature type="region of interest" description="Disordered" evidence="1">
    <location>
        <begin position="22"/>
        <end position="60"/>
    </location>
</feature>
<sequence length="455" mass="51833">LSPGPRQFARRRCVLVRSRSLGLVSSSASSEHASTRTTRPHVGQRSRSGKDPSCSSPLQYTEGFRRRRAPGVCRQKPPAVHAGGVFELGRMGGFCQDLQSTPVARFNNRQFPLLATIVFYRDESQCDTVKVGLSNVFGFPAFQYEQRYSPLRSRAMVREEFLNMNNGSCRNTQRLENENHNLYITGFKALPSLGFVKNFLLPYGNVLSCRILVKQSRNFGALAEMESVDQCYAAVHNLNGKTFPRCGIHYPISVQFARYPGPFQTTGKVGQDYSYNPTRIKETRRLNDVSRNVQFNREVPTVTNKEEIPALTHEEEVPALTYENETPKKSEVSPGIVESISALEIRYVKIVEKLKRAMKRMDAVENMQAQLENHILNYEMKLKEASKNRDKNTLEHAKSDAKKNDHSHRPENNNTRETSKENLDYPNIEYFTCNSSGSYFQQSSRHYSSSTFEIK</sequence>
<name>A0A0V0Z582_9BILA</name>
<dbReference type="Proteomes" id="UP000054783">
    <property type="component" value="Unassembled WGS sequence"/>
</dbReference>
<evidence type="ECO:0000256" key="1">
    <source>
        <dbReference type="SAM" id="MobiDB-lite"/>
    </source>
</evidence>
<feature type="non-terminal residue" evidence="2">
    <location>
        <position position="1"/>
    </location>
</feature>
<gene>
    <name evidence="2" type="ORF">T12_7578</name>
</gene>
<feature type="compositionally biased region" description="Basic and acidic residues" evidence="1">
    <location>
        <begin position="386"/>
        <end position="411"/>
    </location>
</feature>
<comment type="caution">
    <text evidence="2">The sequence shown here is derived from an EMBL/GenBank/DDBJ whole genome shotgun (WGS) entry which is preliminary data.</text>
</comment>